<dbReference type="Proteomes" id="UP000738359">
    <property type="component" value="Unassembled WGS sequence"/>
</dbReference>
<feature type="compositionally biased region" description="Acidic residues" evidence="1">
    <location>
        <begin position="18"/>
        <end position="31"/>
    </location>
</feature>
<accession>A0A9P6IX62</accession>
<gene>
    <name evidence="2" type="ORF">BGZ70_000760</name>
</gene>
<feature type="region of interest" description="Disordered" evidence="1">
    <location>
        <begin position="1"/>
        <end position="134"/>
    </location>
</feature>
<evidence type="ECO:0000313" key="2">
    <source>
        <dbReference type="EMBL" id="KAF9952038.1"/>
    </source>
</evidence>
<feature type="compositionally biased region" description="Gly residues" evidence="1">
    <location>
        <begin position="119"/>
        <end position="134"/>
    </location>
</feature>
<name>A0A9P6IX62_MORAP</name>
<evidence type="ECO:0000256" key="1">
    <source>
        <dbReference type="SAM" id="MobiDB-lite"/>
    </source>
</evidence>
<dbReference type="EMBL" id="JAAAHY010001155">
    <property type="protein sequence ID" value="KAF9952038.1"/>
    <property type="molecule type" value="Genomic_DNA"/>
</dbReference>
<organism evidence="2 3">
    <name type="scientific">Mortierella alpina</name>
    <name type="common">Oleaginous fungus</name>
    <name type="synonym">Mortierella renispora</name>
    <dbReference type="NCBI Taxonomy" id="64518"/>
    <lineage>
        <taxon>Eukaryota</taxon>
        <taxon>Fungi</taxon>
        <taxon>Fungi incertae sedis</taxon>
        <taxon>Mucoromycota</taxon>
        <taxon>Mortierellomycotina</taxon>
        <taxon>Mortierellomycetes</taxon>
        <taxon>Mortierellales</taxon>
        <taxon>Mortierellaceae</taxon>
        <taxon>Mortierella</taxon>
    </lineage>
</organism>
<reference evidence="2" key="1">
    <citation type="journal article" date="2020" name="Fungal Divers.">
        <title>Resolving the Mortierellaceae phylogeny through synthesis of multi-gene phylogenetics and phylogenomics.</title>
        <authorList>
            <person name="Vandepol N."/>
            <person name="Liber J."/>
            <person name="Desiro A."/>
            <person name="Na H."/>
            <person name="Kennedy M."/>
            <person name="Barry K."/>
            <person name="Grigoriev I.V."/>
            <person name="Miller A.N."/>
            <person name="O'Donnell K."/>
            <person name="Stajich J.E."/>
            <person name="Bonito G."/>
        </authorList>
    </citation>
    <scope>NUCLEOTIDE SEQUENCE</scope>
    <source>
        <strain evidence="2">CK1249</strain>
    </source>
</reference>
<dbReference type="AlphaFoldDB" id="A0A9P6IX62"/>
<proteinExistence type="predicted"/>
<feature type="compositionally biased region" description="Basic and acidic residues" evidence="1">
    <location>
        <begin position="1"/>
        <end position="10"/>
    </location>
</feature>
<sequence>MSIHDRERYLQYKMQGHDDEDDYALSMDDDSVSSPPITAAPGVSAAAAAAATGSGGSGGVNNNVTKGRMQVKMPAFRQRQSTREERLAEGDFDKQYKDPVGGGKNSPYYQPVERVGSSNGQGQGNGHGNGYLRQ</sequence>
<protein>
    <submittedName>
        <fullName evidence="2">Uncharacterized protein</fullName>
    </submittedName>
</protein>
<keyword evidence="3" id="KW-1185">Reference proteome</keyword>
<comment type="caution">
    <text evidence="2">The sequence shown here is derived from an EMBL/GenBank/DDBJ whole genome shotgun (WGS) entry which is preliminary data.</text>
</comment>
<evidence type="ECO:0000313" key="3">
    <source>
        <dbReference type="Proteomes" id="UP000738359"/>
    </source>
</evidence>
<feature type="compositionally biased region" description="Basic and acidic residues" evidence="1">
    <location>
        <begin position="81"/>
        <end position="97"/>
    </location>
</feature>
<feature type="compositionally biased region" description="Low complexity" evidence="1">
    <location>
        <begin position="39"/>
        <end position="52"/>
    </location>
</feature>